<feature type="domain" description="Glycine zipper 2TM" evidence="6">
    <location>
        <begin position="64"/>
        <end position="104"/>
    </location>
</feature>
<dbReference type="GO" id="GO:0009279">
    <property type="term" value="C:cell outer membrane"/>
    <property type="evidence" value="ECO:0007669"/>
    <property type="project" value="UniProtKB-SubCell"/>
</dbReference>
<dbReference type="Pfam" id="PF05433">
    <property type="entry name" value="Rick_17kDa_Anti"/>
    <property type="match status" value="1"/>
</dbReference>
<accession>A0A1E5BWF6</accession>
<evidence type="ECO:0000256" key="4">
    <source>
        <dbReference type="ARBA" id="ARBA00023139"/>
    </source>
</evidence>
<evidence type="ECO:0000256" key="2">
    <source>
        <dbReference type="ARBA" id="ARBA00022729"/>
    </source>
</evidence>
<keyword evidence="5" id="KW-0449">Lipoprotein</keyword>
<proteinExistence type="predicted"/>
<organism evidence="7 8">
    <name type="scientific">Enterovibrio norvegicus FF-454</name>
    <dbReference type="NCBI Taxonomy" id="1185651"/>
    <lineage>
        <taxon>Bacteria</taxon>
        <taxon>Pseudomonadati</taxon>
        <taxon>Pseudomonadota</taxon>
        <taxon>Gammaproteobacteria</taxon>
        <taxon>Vibrionales</taxon>
        <taxon>Vibrionaceae</taxon>
        <taxon>Enterovibrio</taxon>
    </lineage>
</organism>
<sequence>MKANHIGVFCISILALGTAGCTSPNPYGDSYGTTDTRTIQDVYYGTVIKAEPVTLDSSSQTNLIGTIAGAAIGGILGSKVGGGTGSEIAAIGGGLLGGYAGSEAAAKAGESNGVNLTIKLDDSGKIISIVQAVNPDMIFQDGQQVQVNVDGDTARVVPR</sequence>
<comment type="caution">
    <text evidence="7">The sequence shown here is derived from an EMBL/GenBank/DDBJ whole genome shotgun (WGS) entry which is preliminary data.</text>
</comment>
<keyword evidence="3" id="KW-0472">Membrane</keyword>
<dbReference type="InterPro" id="IPR051407">
    <property type="entry name" value="Bact_OM_lipoprot/Surf_antigen"/>
</dbReference>
<keyword evidence="8" id="KW-1185">Reference proteome</keyword>
<dbReference type="RefSeq" id="WP_016961698.1">
    <property type="nucleotide sequence ID" value="NZ_AJWN02000108.1"/>
</dbReference>
<evidence type="ECO:0000256" key="3">
    <source>
        <dbReference type="ARBA" id="ARBA00023136"/>
    </source>
</evidence>
<evidence type="ECO:0000256" key="1">
    <source>
        <dbReference type="ARBA" id="ARBA00004459"/>
    </source>
</evidence>
<dbReference type="EMBL" id="AJWN02000108">
    <property type="protein sequence ID" value="OEE57584.1"/>
    <property type="molecule type" value="Genomic_DNA"/>
</dbReference>
<dbReference type="InterPro" id="IPR008816">
    <property type="entry name" value="Gly_zipper_2TM_dom"/>
</dbReference>
<name>A0A1E5BWF6_9GAMM</name>
<dbReference type="PANTHER" id="PTHR35603:SF1">
    <property type="entry name" value="OUTER MEMBRANE LIPOPROTEIN SLYB"/>
    <property type="match status" value="1"/>
</dbReference>
<dbReference type="Proteomes" id="UP000095039">
    <property type="component" value="Unassembled WGS sequence"/>
</dbReference>
<reference evidence="7 8" key="1">
    <citation type="journal article" date="2012" name="Science">
        <title>Ecological populations of bacteria act as socially cohesive units of antibiotic production and resistance.</title>
        <authorList>
            <person name="Cordero O.X."/>
            <person name="Wildschutte H."/>
            <person name="Kirkup B."/>
            <person name="Proehl S."/>
            <person name="Ngo L."/>
            <person name="Hussain F."/>
            <person name="Le Roux F."/>
            <person name="Mincer T."/>
            <person name="Polz M.F."/>
        </authorList>
    </citation>
    <scope>NUCLEOTIDE SEQUENCE [LARGE SCALE GENOMIC DNA]</scope>
    <source>
        <strain evidence="7 8">FF-454</strain>
    </source>
</reference>
<dbReference type="PROSITE" id="PS51257">
    <property type="entry name" value="PROKAR_LIPOPROTEIN"/>
    <property type="match status" value="1"/>
</dbReference>
<keyword evidence="2" id="KW-0732">Signal</keyword>
<keyword evidence="4" id="KW-0564">Palmitate</keyword>
<evidence type="ECO:0000313" key="8">
    <source>
        <dbReference type="Proteomes" id="UP000095039"/>
    </source>
</evidence>
<dbReference type="AlphaFoldDB" id="A0A1E5BWF6"/>
<dbReference type="PANTHER" id="PTHR35603">
    <property type="match status" value="1"/>
</dbReference>
<comment type="subcellular location">
    <subcellularLocation>
        <location evidence="1">Cell outer membrane</location>
        <topology evidence="1">Lipid-anchor</topology>
    </subcellularLocation>
</comment>
<evidence type="ECO:0000256" key="5">
    <source>
        <dbReference type="ARBA" id="ARBA00023288"/>
    </source>
</evidence>
<evidence type="ECO:0000259" key="6">
    <source>
        <dbReference type="Pfam" id="PF05433"/>
    </source>
</evidence>
<evidence type="ECO:0000313" key="7">
    <source>
        <dbReference type="EMBL" id="OEE57584.1"/>
    </source>
</evidence>
<gene>
    <name evidence="7" type="ORF">A1OK_05390</name>
</gene>
<protein>
    <recommendedName>
        <fullName evidence="6">Glycine zipper 2TM domain-containing protein</fullName>
    </recommendedName>
</protein>